<feature type="compositionally biased region" description="Polar residues" evidence="1">
    <location>
        <begin position="569"/>
        <end position="582"/>
    </location>
</feature>
<dbReference type="CDD" id="cd17716">
    <property type="entry name" value="BRCT_microcephalin_rpt1"/>
    <property type="match status" value="1"/>
</dbReference>
<gene>
    <name evidence="3" type="ORF">FBEOM_2661</name>
</gene>
<dbReference type="PANTHER" id="PTHR14625">
    <property type="entry name" value="MICROCEPHALIN"/>
    <property type="match status" value="1"/>
</dbReference>
<accession>A0A9P5E2Z1</accession>
<feature type="region of interest" description="Disordered" evidence="1">
    <location>
        <begin position="1"/>
        <end position="340"/>
    </location>
</feature>
<dbReference type="Proteomes" id="UP000730481">
    <property type="component" value="Unassembled WGS sequence"/>
</dbReference>
<feature type="compositionally biased region" description="Acidic residues" evidence="1">
    <location>
        <begin position="1077"/>
        <end position="1087"/>
    </location>
</feature>
<dbReference type="SUPFAM" id="SSF52113">
    <property type="entry name" value="BRCT domain"/>
    <property type="match status" value="1"/>
</dbReference>
<feature type="compositionally biased region" description="Acidic residues" evidence="1">
    <location>
        <begin position="592"/>
        <end position="604"/>
    </location>
</feature>
<evidence type="ECO:0000313" key="4">
    <source>
        <dbReference type="Proteomes" id="UP000730481"/>
    </source>
</evidence>
<dbReference type="InterPro" id="IPR036420">
    <property type="entry name" value="BRCT_dom_sf"/>
</dbReference>
<dbReference type="PANTHER" id="PTHR14625:SF3">
    <property type="entry name" value="MICROCEPHALIN"/>
    <property type="match status" value="1"/>
</dbReference>
<dbReference type="InterPro" id="IPR022047">
    <property type="entry name" value="Microcephalin-like"/>
</dbReference>
<keyword evidence="4" id="KW-1185">Reference proteome</keyword>
<dbReference type="GO" id="GO:0000278">
    <property type="term" value="P:mitotic cell cycle"/>
    <property type="evidence" value="ECO:0007669"/>
    <property type="project" value="TreeGrafter"/>
</dbReference>
<dbReference type="OrthoDB" id="2384350at2759"/>
<organism evidence="3 4">
    <name type="scientific">Fusarium beomiforme</name>
    <dbReference type="NCBI Taxonomy" id="44412"/>
    <lineage>
        <taxon>Eukaryota</taxon>
        <taxon>Fungi</taxon>
        <taxon>Dikarya</taxon>
        <taxon>Ascomycota</taxon>
        <taxon>Pezizomycotina</taxon>
        <taxon>Sordariomycetes</taxon>
        <taxon>Hypocreomycetidae</taxon>
        <taxon>Hypocreales</taxon>
        <taxon>Nectriaceae</taxon>
        <taxon>Fusarium</taxon>
        <taxon>Fusarium burgessii species complex</taxon>
    </lineage>
</organism>
<reference evidence="3" key="2">
    <citation type="submission" date="2020-02" db="EMBL/GenBank/DDBJ databases">
        <title>Identification and distribution of gene clusters putatively required for synthesis of sphingolipid metabolism inhibitors in phylogenetically diverse species of the filamentous fungus Fusarium.</title>
        <authorList>
            <person name="Kim H.-S."/>
            <person name="Busman M."/>
            <person name="Brown D.W."/>
            <person name="Divon H."/>
            <person name="Uhlig S."/>
            <person name="Proctor R.H."/>
        </authorList>
    </citation>
    <scope>NUCLEOTIDE SEQUENCE</scope>
    <source>
        <strain evidence="3">NRRL 25174</strain>
    </source>
</reference>
<feature type="region of interest" description="Disordered" evidence="1">
    <location>
        <begin position="1071"/>
        <end position="1090"/>
    </location>
</feature>
<feature type="region of interest" description="Disordered" evidence="1">
    <location>
        <begin position="392"/>
        <end position="438"/>
    </location>
</feature>
<feature type="region of interest" description="Disordered" evidence="1">
    <location>
        <begin position="483"/>
        <end position="627"/>
    </location>
</feature>
<feature type="compositionally biased region" description="Basic and acidic residues" evidence="1">
    <location>
        <begin position="557"/>
        <end position="568"/>
    </location>
</feature>
<evidence type="ECO:0000259" key="2">
    <source>
        <dbReference type="PROSITE" id="PS50172"/>
    </source>
</evidence>
<feature type="compositionally biased region" description="Low complexity" evidence="1">
    <location>
        <begin position="527"/>
        <end position="538"/>
    </location>
</feature>
<dbReference type="PROSITE" id="PS50172">
    <property type="entry name" value="BRCT"/>
    <property type="match status" value="1"/>
</dbReference>
<dbReference type="AlphaFoldDB" id="A0A9P5E2Z1"/>
<feature type="compositionally biased region" description="Polar residues" evidence="1">
    <location>
        <begin position="849"/>
        <end position="859"/>
    </location>
</feature>
<feature type="region of interest" description="Disordered" evidence="1">
    <location>
        <begin position="354"/>
        <end position="373"/>
    </location>
</feature>
<sequence>MESPPKRMTRARAAAKATEPSAKTTKIVTAAARAKSTATASTKSTAAKRKTRADENEEEEEQREVAVVRRTRGRPKKASEQESEAEPVAPAKPTRSRAVTKTATEVPKETAAPVKATRGRPRKAVAAEPEEPAQPAPAPTKKTTTRTRTTTSTTTKSSTTVKPAARKAVKFQEPDKENIEPAVEAKEPARPGIRGRPAKRGGATGTRTTRAAVRFAESTDNKPLSPKKITQIPVSRDDDSEDELAGDMPPVKPMKKNPIKPPTSAAKAQPEPTEKSTEPEHTSESITNPPALGGISLSPAKRMPASPFKDTMRSPARRIGPVPLPGSTMKKSQDDTTQLGESTSFKNSLLMSAAKRPQSPIKGLNFGTSLKPQQSQSAIKASLLLSPAKRAMPGLKPVTEPRPRDIADLGEPPVMKPLVMDTPTRAPSTRPSDKLMSEEQGVVEFNTVDDDVFNEPIENLQFPGRLSAVLPRHADPALKKEMGVVNETEEEPTPVDAPIDTPIDTPIEEPQVEVETAVEVPEEAVTEAEAVPAAVEEVNYLTDQEDSMVVDEENDEADHARQEAESKDSTPAQSPQQEQNPMFQLRKKDLELSGDSDSDSEDETVALGGVAPTTPTPFVRKTPKTSRASMAGFSALADRLGSWKASTPIKMAPLVSGDKPSIKSATPQSEDSPASTHFFEDEMTVRAGMEELHADKTAEIVEPTFDDMEVTEEDVELANEANEMSLMEPEILEEVVNTEAFDDTLSEASQEYGDENEAPAVMAPITPVRSVMKTFNTTTKVPLKPADDSSPSPLKKRSFSASRVAPKRPSGPTRSASVISYSPAKGRKSMPATIAEVPSAPSTPALVTPSKSELWSSLGTPARTPRRDVDPALLRGAVVFVDVYTSEGADASSIFVELLTQMGAKCMKSWSWNPSGSGNDVTSSKVGITHVVFKDGSKRTLEKVRESNGIVQCVGVSWVLDCERENDWVEESPYKIDTSNVPRGGARRRKSMEPKALANMNGTLVNSPTKGGSRTAPSTPLRRRESTQWMHTPSDQGDEDEEMEDLEWSEAILTPVPKTPAPEAIARYAANLGPDTPSDDGEDDDMGDSPTKDALLMRTCPPKANPFREMGAGIISETKDDNVLMRLMAARRKSLQFAPKIGSPLARTWK</sequence>
<feature type="compositionally biased region" description="Polar residues" evidence="1">
    <location>
        <begin position="663"/>
        <end position="675"/>
    </location>
</feature>
<protein>
    <recommendedName>
        <fullName evidence="2">BRCT domain-containing protein</fullName>
    </recommendedName>
</protein>
<evidence type="ECO:0000313" key="3">
    <source>
        <dbReference type="EMBL" id="KAF4343363.1"/>
    </source>
</evidence>
<feature type="domain" description="BRCT" evidence="2">
    <location>
        <begin position="869"/>
        <end position="976"/>
    </location>
</feature>
<comment type="caution">
    <text evidence="3">The sequence shown here is derived from an EMBL/GenBank/DDBJ whole genome shotgun (WGS) entry which is preliminary data.</text>
</comment>
<feature type="compositionally biased region" description="Low complexity" evidence="1">
    <location>
        <begin position="139"/>
        <end position="163"/>
    </location>
</feature>
<feature type="region of interest" description="Disordered" evidence="1">
    <location>
        <begin position="979"/>
        <end position="1040"/>
    </location>
</feature>
<dbReference type="InterPro" id="IPR001357">
    <property type="entry name" value="BRCT_dom"/>
</dbReference>
<feature type="compositionally biased region" description="Basic and acidic residues" evidence="1">
    <location>
        <begin position="170"/>
        <end position="189"/>
    </location>
</feature>
<feature type="compositionally biased region" description="Low complexity" evidence="1">
    <location>
        <begin position="205"/>
        <end position="214"/>
    </location>
</feature>
<feature type="region of interest" description="Disordered" evidence="1">
    <location>
        <begin position="779"/>
        <end position="818"/>
    </location>
</feature>
<feature type="compositionally biased region" description="Low complexity" evidence="1">
    <location>
        <begin position="11"/>
        <end position="45"/>
    </location>
</feature>
<dbReference type="Gene3D" id="3.40.50.10190">
    <property type="entry name" value="BRCT domain"/>
    <property type="match status" value="1"/>
</dbReference>
<feature type="compositionally biased region" description="Acidic residues" evidence="1">
    <location>
        <begin position="543"/>
        <end position="556"/>
    </location>
</feature>
<feature type="region of interest" description="Disordered" evidence="1">
    <location>
        <begin position="840"/>
        <end position="863"/>
    </location>
</feature>
<proteinExistence type="predicted"/>
<feature type="compositionally biased region" description="Basic and acidic residues" evidence="1">
    <location>
        <begin position="272"/>
        <end position="283"/>
    </location>
</feature>
<dbReference type="EMBL" id="PVQB02000092">
    <property type="protein sequence ID" value="KAF4343363.1"/>
    <property type="molecule type" value="Genomic_DNA"/>
</dbReference>
<evidence type="ECO:0000256" key="1">
    <source>
        <dbReference type="SAM" id="MobiDB-lite"/>
    </source>
</evidence>
<name>A0A9P5E2Z1_9HYPO</name>
<feature type="region of interest" description="Disordered" evidence="1">
    <location>
        <begin position="654"/>
        <end position="675"/>
    </location>
</feature>
<feature type="compositionally biased region" description="Polar residues" evidence="1">
    <location>
        <begin position="1000"/>
        <end position="1018"/>
    </location>
</feature>
<reference evidence="3" key="1">
    <citation type="journal article" date="2017" name="Mycologia">
        <title>Fusarium algeriense, sp. nov., a novel toxigenic crown rot pathogen of durum wheat from Algeria is nested in the Fusarium burgessii species complex.</title>
        <authorList>
            <person name="Laraba I."/>
            <person name="Keddad A."/>
            <person name="Boureghda H."/>
            <person name="Abdallah N."/>
            <person name="Vaughan M.M."/>
            <person name="Proctor R.H."/>
            <person name="Busman M."/>
            <person name="O'Donnell K."/>
        </authorList>
    </citation>
    <scope>NUCLEOTIDE SEQUENCE</scope>
    <source>
        <strain evidence="3">NRRL 25174</strain>
    </source>
</reference>